<keyword evidence="3" id="KW-0547">Nucleotide-binding</keyword>
<dbReference type="EMBL" id="PQNQ01000002">
    <property type="protein sequence ID" value="RRQ05485.1"/>
    <property type="molecule type" value="Genomic_DNA"/>
</dbReference>
<dbReference type="CDD" id="cd03225">
    <property type="entry name" value="ABC_cobalt_CbiO_domain1"/>
    <property type="match status" value="1"/>
</dbReference>
<evidence type="ECO:0000313" key="7">
    <source>
        <dbReference type="Proteomes" id="UP000278422"/>
    </source>
</evidence>
<dbReference type="AlphaFoldDB" id="A0A3R8QS78"/>
<evidence type="ECO:0000259" key="5">
    <source>
        <dbReference type="PROSITE" id="PS50893"/>
    </source>
</evidence>
<dbReference type="PROSITE" id="PS50893">
    <property type="entry name" value="ABC_TRANSPORTER_2"/>
    <property type="match status" value="1"/>
</dbReference>
<feature type="domain" description="ABC transporter" evidence="5">
    <location>
        <begin position="4"/>
        <end position="229"/>
    </location>
</feature>
<dbReference type="InterPro" id="IPR050095">
    <property type="entry name" value="ECF_ABC_transporter_ATP-bd"/>
</dbReference>
<dbReference type="SUPFAM" id="SSF52540">
    <property type="entry name" value="P-loop containing nucleoside triphosphate hydrolases"/>
    <property type="match status" value="1"/>
</dbReference>
<organism evidence="6 7">
    <name type="scientific">Corynebacterium bovis</name>
    <dbReference type="NCBI Taxonomy" id="36808"/>
    <lineage>
        <taxon>Bacteria</taxon>
        <taxon>Bacillati</taxon>
        <taxon>Actinomycetota</taxon>
        <taxon>Actinomycetes</taxon>
        <taxon>Mycobacteriales</taxon>
        <taxon>Corynebacteriaceae</taxon>
        <taxon>Corynebacterium</taxon>
    </lineage>
</organism>
<dbReference type="GO" id="GO:0043190">
    <property type="term" value="C:ATP-binding cassette (ABC) transporter complex"/>
    <property type="evidence" value="ECO:0007669"/>
    <property type="project" value="TreeGrafter"/>
</dbReference>
<dbReference type="Proteomes" id="UP000278422">
    <property type="component" value="Unassembled WGS sequence"/>
</dbReference>
<comment type="similarity">
    <text evidence="1">Belongs to the ABC transporter superfamily.</text>
</comment>
<reference evidence="6 7" key="1">
    <citation type="submission" date="2018-01" db="EMBL/GenBank/DDBJ databases">
        <title>Twenty Corynebacterium bovis Genomes.</title>
        <authorList>
            <person name="Gulvik C.A."/>
        </authorList>
    </citation>
    <scope>NUCLEOTIDE SEQUENCE [LARGE SCALE GENOMIC DNA]</scope>
    <source>
        <strain evidence="6 7">16-2004</strain>
    </source>
</reference>
<evidence type="ECO:0000256" key="1">
    <source>
        <dbReference type="ARBA" id="ARBA00005417"/>
    </source>
</evidence>
<sequence>MTTVEFRAAGVTDGPTTILRPTTLTLTERRTAVIGANGSGKSTLVRLVNGLVAPSSGQVLVDGLDVHRHGREVRRRVGFLFADADAQIIMPTVREDVAFSLRRSGLSRAETRRRVDATLERFDLADKADRSPHTLSGGEKQMLALAAVTVMEPAVLLADEPTTALDLIHRNRIRDVLATLPQQVIVVTHDLGLVEGYDRALCVDSGAVVDDGPPADVVAGYVRRMEGTA</sequence>
<dbReference type="GO" id="GO:0016887">
    <property type="term" value="F:ATP hydrolysis activity"/>
    <property type="evidence" value="ECO:0007669"/>
    <property type="project" value="InterPro"/>
</dbReference>
<evidence type="ECO:0000256" key="4">
    <source>
        <dbReference type="ARBA" id="ARBA00022840"/>
    </source>
</evidence>
<name>A0A3R8QS78_9CORY</name>
<evidence type="ECO:0000313" key="6">
    <source>
        <dbReference type="EMBL" id="RRQ05485.1"/>
    </source>
</evidence>
<protein>
    <submittedName>
        <fullName evidence="6">Cobalt ABC transporter ATP-binding protein</fullName>
    </submittedName>
</protein>
<evidence type="ECO:0000256" key="2">
    <source>
        <dbReference type="ARBA" id="ARBA00022448"/>
    </source>
</evidence>
<dbReference type="GO" id="GO:0042626">
    <property type="term" value="F:ATPase-coupled transmembrane transporter activity"/>
    <property type="evidence" value="ECO:0007669"/>
    <property type="project" value="TreeGrafter"/>
</dbReference>
<keyword evidence="7" id="KW-1185">Reference proteome</keyword>
<dbReference type="RefSeq" id="WP_125174115.1">
    <property type="nucleotide sequence ID" value="NZ_JALGIX010000005.1"/>
</dbReference>
<comment type="caution">
    <text evidence="6">The sequence shown here is derived from an EMBL/GenBank/DDBJ whole genome shotgun (WGS) entry which is preliminary data.</text>
</comment>
<dbReference type="SMART" id="SM00382">
    <property type="entry name" value="AAA"/>
    <property type="match status" value="1"/>
</dbReference>
<dbReference type="InterPro" id="IPR027417">
    <property type="entry name" value="P-loop_NTPase"/>
</dbReference>
<dbReference type="InterPro" id="IPR015856">
    <property type="entry name" value="ABC_transpr_CbiO/EcfA_su"/>
</dbReference>
<dbReference type="PANTHER" id="PTHR43553">
    <property type="entry name" value="HEAVY METAL TRANSPORTER"/>
    <property type="match status" value="1"/>
</dbReference>
<dbReference type="Pfam" id="PF00005">
    <property type="entry name" value="ABC_tran"/>
    <property type="match status" value="1"/>
</dbReference>
<gene>
    <name evidence="6" type="ORF">CXF42_01565</name>
</gene>
<proteinExistence type="inferred from homology"/>
<dbReference type="InterPro" id="IPR003439">
    <property type="entry name" value="ABC_transporter-like_ATP-bd"/>
</dbReference>
<keyword evidence="2" id="KW-0813">Transport</keyword>
<dbReference type="InterPro" id="IPR003593">
    <property type="entry name" value="AAA+_ATPase"/>
</dbReference>
<dbReference type="Gene3D" id="3.40.50.300">
    <property type="entry name" value="P-loop containing nucleotide triphosphate hydrolases"/>
    <property type="match status" value="1"/>
</dbReference>
<accession>A0A3R8QS78</accession>
<dbReference type="PANTHER" id="PTHR43553:SF24">
    <property type="entry name" value="ENERGY-COUPLING FACTOR TRANSPORTER ATP-BINDING PROTEIN ECFA1"/>
    <property type="match status" value="1"/>
</dbReference>
<dbReference type="PROSITE" id="PS00211">
    <property type="entry name" value="ABC_TRANSPORTER_1"/>
    <property type="match status" value="1"/>
</dbReference>
<evidence type="ECO:0000256" key="3">
    <source>
        <dbReference type="ARBA" id="ARBA00022741"/>
    </source>
</evidence>
<dbReference type="InterPro" id="IPR017871">
    <property type="entry name" value="ABC_transporter-like_CS"/>
</dbReference>
<keyword evidence="4 6" id="KW-0067">ATP-binding</keyword>
<dbReference type="GO" id="GO:0005524">
    <property type="term" value="F:ATP binding"/>
    <property type="evidence" value="ECO:0007669"/>
    <property type="project" value="UniProtKB-KW"/>
</dbReference>